<dbReference type="AlphaFoldDB" id="A0A437SW97"/>
<comment type="caution">
    <text evidence="2">The sequence shown here is derived from an EMBL/GenBank/DDBJ whole genome shotgun (WGS) entry which is preliminary data.</text>
</comment>
<feature type="transmembrane region" description="Helical" evidence="1">
    <location>
        <begin position="6"/>
        <end position="25"/>
    </location>
</feature>
<name>A0A437SW97_9LACO</name>
<evidence type="ECO:0000313" key="3">
    <source>
        <dbReference type="Proteomes" id="UP000288291"/>
    </source>
</evidence>
<organism evidence="2 3">
    <name type="scientific">Lactobacillus xujianguonis</name>
    <dbReference type="NCBI Taxonomy" id="2495899"/>
    <lineage>
        <taxon>Bacteria</taxon>
        <taxon>Bacillati</taxon>
        <taxon>Bacillota</taxon>
        <taxon>Bacilli</taxon>
        <taxon>Lactobacillales</taxon>
        <taxon>Lactobacillaceae</taxon>
        <taxon>Lactobacillus</taxon>
    </lineage>
</organism>
<accession>A0A437SW97</accession>
<reference evidence="2 3" key="1">
    <citation type="submission" date="2018-12" db="EMBL/GenBank/DDBJ databases">
        <authorList>
            <person name="Meng J."/>
        </authorList>
    </citation>
    <scope>NUCLEOTIDE SEQUENCE [LARGE SCALE GENOMIC DNA]</scope>
    <source>
        <strain evidence="2 3">HT111-2</strain>
    </source>
</reference>
<keyword evidence="1" id="KW-0472">Membrane</keyword>
<dbReference type="Proteomes" id="UP000288291">
    <property type="component" value="Unassembled WGS sequence"/>
</dbReference>
<evidence type="ECO:0000313" key="2">
    <source>
        <dbReference type="EMBL" id="RVU71208.1"/>
    </source>
</evidence>
<keyword evidence="3" id="KW-1185">Reference proteome</keyword>
<protein>
    <submittedName>
        <fullName evidence="2">Uncharacterized protein</fullName>
    </submittedName>
</protein>
<dbReference type="PROSITE" id="PS51257">
    <property type="entry name" value="PROKAR_LIPOPROTEIN"/>
    <property type="match status" value="1"/>
</dbReference>
<sequence>MIKTALIIYVTWFVACVCILEILIYRTEKADKYVKRITKPGKQVVEYRFVLGKVLDLDRGVISLELLTNKQHPFDPEAMLNPIKVQATADQIKAIKSRQSHQILADLEVIIDTGHDKLQVKTELKQITKYI</sequence>
<keyword evidence="1" id="KW-1133">Transmembrane helix</keyword>
<dbReference type="RefSeq" id="WP_103661050.1">
    <property type="nucleotide sequence ID" value="NZ_ML136875.1"/>
</dbReference>
<dbReference type="EMBL" id="RXIA01000006">
    <property type="protein sequence ID" value="RVU71208.1"/>
    <property type="molecule type" value="Genomic_DNA"/>
</dbReference>
<evidence type="ECO:0000256" key="1">
    <source>
        <dbReference type="SAM" id="Phobius"/>
    </source>
</evidence>
<gene>
    <name evidence="2" type="ORF">EJK17_03145</name>
</gene>
<proteinExistence type="predicted"/>
<keyword evidence="1" id="KW-0812">Transmembrane</keyword>